<organism evidence="2 3">
    <name type="scientific">Triticum urartu</name>
    <name type="common">Red wild einkorn</name>
    <name type="synonym">Crithodium urartu</name>
    <dbReference type="NCBI Taxonomy" id="4572"/>
    <lineage>
        <taxon>Eukaryota</taxon>
        <taxon>Viridiplantae</taxon>
        <taxon>Streptophyta</taxon>
        <taxon>Embryophyta</taxon>
        <taxon>Tracheophyta</taxon>
        <taxon>Spermatophyta</taxon>
        <taxon>Magnoliopsida</taxon>
        <taxon>Liliopsida</taxon>
        <taxon>Poales</taxon>
        <taxon>Poaceae</taxon>
        <taxon>BOP clade</taxon>
        <taxon>Pooideae</taxon>
        <taxon>Triticodae</taxon>
        <taxon>Triticeae</taxon>
        <taxon>Triticinae</taxon>
        <taxon>Triticum</taxon>
    </lineage>
</organism>
<feature type="region of interest" description="Disordered" evidence="1">
    <location>
        <begin position="53"/>
        <end position="95"/>
    </location>
</feature>
<evidence type="ECO:0000313" key="3">
    <source>
        <dbReference type="Proteomes" id="UP000015106"/>
    </source>
</evidence>
<proteinExistence type="predicted"/>
<dbReference type="EnsemblPlants" id="TuG1812G0100002064.01.T01">
    <property type="protein sequence ID" value="TuG1812G0100002064.01.T01.cds445682"/>
    <property type="gene ID" value="TuG1812G0100002064.01"/>
</dbReference>
<accession>A0A8R7JYW7</accession>
<dbReference type="Proteomes" id="UP000015106">
    <property type="component" value="Chromosome 1"/>
</dbReference>
<sequence>MPSLRSRRRRHRGTARRDIELARRRGCTTWLPGAPPQQEGRRAAWSSAAARIELPEAPMPPSSSSSCHVPAQLHATSRVSPSYPQTPPCKTPSPP</sequence>
<dbReference type="Gramene" id="TuG1812G0100002064.01.T01">
    <property type="protein sequence ID" value="TuG1812G0100002064.01.T01.cds445682"/>
    <property type="gene ID" value="TuG1812G0100002064.01"/>
</dbReference>
<evidence type="ECO:0000313" key="2">
    <source>
        <dbReference type="EnsemblPlants" id="TuG1812G0100002064.01.T01.cds445682"/>
    </source>
</evidence>
<reference evidence="2" key="2">
    <citation type="submission" date="2018-03" db="EMBL/GenBank/DDBJ databases">
        <title>The Triticum urartu genome reveals the dynamic nature of wheat genome evolution.</title>
        <authorList>
            <person name="Ling H."/>
            <person name="Ma B."/>
            <person name="Shi X."/>
            <person name="Liu H."/>
            <person name="Dong L."/>
            <person name="Sun H."/>
            <person name="Cao Y."/>
            <person name="Gao Q."/>
            <person name="Zheng S."/>
            <person name="Li Y."/>
            <person name="Yu Y."/>
            <person name="Du H."/>
            <person name="Qi M."/>
            <person name="Li Y."/>
            <person name="Yu H."/>
            <person name="Cui Y."/>
            <person name="Wang N."/>
            <person name="Chen C."/>
            <person name="Wu H."/>
            <person name="Zhao Y."/>
            <person name="Zhang J."/>
            <person name="Li Y."/>
            <person name="Zhou W."/>
            <person name="Zhang B."/>
            <person name="Hu W."/>
            <person name="Eijk M."/>
            <person name="Tang J."/>
            <person name="Witsenboer H."/>
            <person name="Zhao S."/>
            <person name="Li Z."/>
            <person name="Zhang A."/>
            <person name="Wang D."/>
            <person name="Liang C."/>
        </authorList>
    </citation>
    <scope>NUCLEOTIDE SEQUENCE [LARGE SCALE GENOMIC DNA]</scope>
    <source>
        <strain evidence="2">cv. G1812</strain>
    </source>
</reference>
<keyword evidence="3" id="KW-1185">Reference proteome</keyword>
<reference evidence="2" key="3">
    <citation type="submission" date="2022-06" db="UniProtKB">
        <authorList>
            <consortium name="EnsemblPlants"/>
        </authorList>
    </citation>
    <scope>IDENTIFICATION</scope>
</reference>
<protein>
    <submittedName>
        <fullName evidence="2">Uncharacterized protein</fullName>
    </submittedName>
</protein>
<feature type="compositionally biased region" description="Pro residues" evidence="1">
    <location>
        <begin position="84"/>
        <end position="95"/>
    </location>
</feature>
<name>A0A8R7JYW7_TRIUA</name>
<dbReference type="AlphaFoldDB" id="A0A8R7JYW7"/>
<evidence type="ECO:0000256" key="1">
    <source>
        <dbReference type="SAM" id="MobiDB-lite"/>
    </source>
</evidence>
<reference evidence="3" key="1">
    <citation type="journal article" date="2013" name="Nature">
        <title>Draft genome of the wheat A-genome progenitor Triticum urartu.</title>
        <authorList>
            <person name="Ling H.Q."/>
            <person name="Zhao S."/>
            <person name="Liu D."/>
            <person name="Wang J."/>
            <person name="Sun H."/>
            <person name="Zhang C."/>
            <person name="Fan H."/>
            <person name="Li D."/>
            <person name="Dong L."/>
            <person name="Tao Y."/>
            <person name="Gao C."/>
            <person name="Wu H."/>
            <person name="Li Y."/>
            <person name="Cui Y."/>
            <person name="Guo X."/>
            <person name="Zheng S."/>
            <person name="Wang B."/>
            <person name="Yu K."/>
            <person name="Liang Q."/>
            <person name="Yang W."/>
            <person name="Lou X."/>
            <person name="Chen J."/>
            <person name="Feng M."/>
            <person name="Jian J."/>
            <person name="Zhang X."/>
            <person name="Luo G."/>
            <person name="Jiang Y."/>
            <person name="Liu J."/>
            <person name="Wang Z."/>
            <person name="Sha Y."/>
            <person name="Zhang B."/>
            <person name="Wu H."/>
            <person name="Tang D."/>
            <person name="Shen Q."/>
            <person name="Xue P."/>
            <person name="Zou S."/>
            <person name="Wang X."/>
            <person name="Liu X."/>
            <person name="Wang F."/>
            <person name="Yang Y."/>
            <person name="An X."/>
            <person name="Dong Z."/>
            <person name="Zhang K."/>
            <person name="Zhang X."/>
            <person name="Luo M.C."/>
            <person name="Dvorak J."/>
            <person name="Tong Y."/>
            <person name="Wang J."/>
            <person name="Yang H."/>
            <person name="Li Z."/>
            <person name="Wang D."/>
            <person name="Zhang A."/>
            <person name="Wang J."/>
        </authorList>
    </citation>
    <scope>NUCLEOTIDE SEQUENCE</scope>
    <source>
        <strain evidence="3">cv. G1812</strain>
    </source>
</reference>
<feature type="compositionally biased region" description="Polar residues" evidence="1">
    <location>
        <begin position="74"/>
        <end position="83"/>
    </location>
</feature>